<feature type="domain" description="DNA mismatch repair protein S5" evidence="6">
    <location>
        <begin position="206"/>
        <end position="326"/>
    </location>
</feature>
<feature type="domain" description="MutL C-terminal dimerisation" evidence="5">
    <location>
        <begin position="902"/>
        <end position="1059"/>
    </location>
</feature>
<feature type="region of interest" description="Disordered" evidence="3">
    <location>
        <begin position="608"/>
        <end position="632"/>
    </location>
</feature>
<dbReference type="Gene3D" id="3.30.230.10">
    <property type="match status" value="1"/>
</dbReference>
<dbReference type="InterPro" id="IPR036890">
    <property type="entry name" value="HATPase_C_sf"/>
</dbReference>
<dbReference type="SMART" id="SM00853">
    <property type="entry name" value="MutL_C"/>
    <property type="match status" value="1"/>
</dbReference>
<evidence type="ECO:0000259" key="6">
    <source>
        <dbReference type="SMART" id="SM01340"/>
    </source>
</evidence>
<dbReference type="InterPro" id="IPR038973">
    <property type="entry name" value="MutL/Mlh/Pms-like"/>
</dbReference>
<dbReference type="GO" id="GO:0006298">
    <property type="term" value="P:mismatch repair"/>
    <property type="evidence" value="ECO:0007669"/>
    <property type="project" value="InterPro"/>
</dbReference>
<dbReference type="SUPFAM" id="SSF54211">
    <property type="entry name" value="Ribosomal protein S5 domain 2-like"/>
    <property type="match status" value="1"/>
</dbReference>
<feature type="compositionally biased region" description="Low complexity" evidence="3">
    <location>
        <begin position="398"/>
        <end position="411"/>
    </location>
</feature>
<feature type="region of interest" description="Disordered" evidence="3">
    <location>
        <begin position="675"/>
        <end position="698"/>
    </location>
</feature>
<proteinExistence type="inferred from homology"/>
<dbReference type="SMART" id="SM01340">
    <property type="entry name" value="DNA_mis_repair"/>
    <property type="match status" value="1"/>
</dbReference>
<dbReference type="SUPFAM" id="SSF55874">
    <property type="entry name" value="ATPase domain of HSP90 chaperone/DNA topoisomerase II/histidine kinase"/>
    <property type="match status" value="1"/>
</dbReference>
<dbReference type="CDD" id="cd16926">
    <property type="entry name" value="HATPase_MutL-MLH-PMS-like"/>
    <property type="match status" value="1"/>
</dbReference>
<dbReference type="GO" id="GO:0016887">
    <property type="term" value="F:ATP hydrolysis activity"/>
    <property type="evidence" value="ECO:0007669"/>
    <property type="project" value="InterPro"/>
</dbReference>
<dbReference type="InterPro" id="IPR013507">
    <property type="entry name" value="DNA_mismatch_S5_2-like"/>
</dbReference>
<feature type="transmembrane region" description="Helical" evidence="4">
    <location>
        <begin position="1216"/>
        <end position="1239"/>
    </location>
</feature>
<dbReference type="FunFam" id="3.30.565.10:FF:000014">
    <property type="entry name" value="Mismatch repair endonuclease pms1, putative"/>
    <property type="match status" value="1"/>
</dbReference>
<dbReference type="InterPro" id="IPR002099">
    <property type="entry name" value="MutL/Mlh/PMS"/>
</dbReference>
<reference evidence="7" key="1">
    <citation type="submission" date="2015-06" db="UniProtKB">
        <authorList>
            <consortium name="EnsemblPlants"/>
        </authorList>
    </citation>
    <scope>IDENTIFICATION</scope>
</reference>
<dbReference type="GO" id="GO:0140664">
    <property type="term" value="F:ATP-dependent DNA damage sensor activity"/>
    <property type="evidence" value="ECO:0007669"/>
    <property type="project" value="InterPro"/>
</dbReference>
<feature type="region of interest" description="Disordered" evidence="3">
    <location>
        <begin position="336"/>
        <end position="450"/>
    </location>
</feature>
<dbReference type="FunFam" id="3.30.230.10:FF:000054">
    <property type="entry name" value="DNA mismatch repair protein PMS1"/>
    <property type="match status" value="1"/>
</dbReference>
<dbReference type="PROSITE" id="PS00058">
    <property type="entry name" value="DNA_MISMATCH_REPAIR_1"/>
    <property type="match status" value="1"/>
</dbReference>
<dbReference type="Pfam" id="PF08676">
    <property type="entry name" value="MutL_C"/>
    <property type="match status" value="1"/>
</dbReference>
<dbReference type="InterPro" id="IPR014721">
    <property type="entry name" value="Ribsml_uS5_D2-typ_fold_subgr"/>
</dbReference>
<comment type="similarity">
    <text evidence="1">Belongs to the DNA mismatch repair MutL/HexB family.</text>
</comment>
<dbReference type="Gene3D" id="3.30.565.10">
    <property type="entry name" value="Histidine kinase-like ATPase, C-terminal domain"/>
    <property type="match status" value="1"/>
</dbReference>
<dbReference type="InterPro" id="IPR042120">
    <property type="entry name" value="MutL_C_dimsub"/>
</dbReference>
<name>M8B9K2_AEGTA</name>
<keyword evidence="2" id="KW-0227">DNA damage</keyword>
<evidence type="ECO:0000259" key="5">
    <source>
        <dbReference type="SMART" id="SM00853"/>
    </source>
</evidence>
<dbReference type="InterPro" id="IPR014762">
    <property type="entry name" value="DNA_mismatch_repair_CS"/>
</dbReference>
<dbReference type="SUPFAM" id="SSF118116">
    <property type="entry name" value="DNA mismatch repair protein MutL"/>
    <property type="match status" value="1"/>
</dbReference>
<keyword evidence="4" id="KW-0812">Transmembrane</keyword>
<feature type="region of interest" description="Disordered" evidence="3">
    <location>
        <begin position="542"/>
        <end position="564"/>
    </location>
</feature>
<evidence type="ECO:0000313" key="7">
    <source>
        <dbReference type="EnsemblPlants" id="EMT21505"/>
    </source>
</evidence>
<dbReference type="Gene3D" id="3.30.1540.20">
    <property type="entry name" value="MutL, C-terminal domain, dimerisation subdomain"/>
    <property type="match status" value="1"/>
</dbReference>
<dbReference type="PANTHER" id="PTHR10073">
    <property type="entry name" value="DNA MISMATCH REPAIR PROTEIN MLH, PMS, MUTL"/>
    <property type="match status" value="1"/>
</dbReference>
<evidence type="ECO:0000256" key="2">
    <source>
        <dbReference type="ARBA" id="ARBA00022763"/>
    </source>
</evidence>
<dbReference type="GO" id="GO:0032389">
    <property type="term" value="C:MutLalpha complex"/>
    <property type="evidence" value="ECO:0007669"/>
    <property type="project" value="TreeGrafter"/>
</dbReference>
<dbReference type="GO" id="GO:0030983">
    <property type="term" value="F:mismatched DNA binding"/>
    <property type="evidence" value="ECO:0007669"/>
    <property type="project" value="InterPro"/>
</dbReference>
<evidence type="ECO:0000256" key="1">
    <source>
        <dbReference type="ARBA" id="ARBA00006082"/>
    </source>
</evidence>
<dbReference type="InterPro" id="IPR014790">
    <property type="entry name" value="MutL_C"/>
</dbReference>
<feature type="compositionally biased region" description="Basic and acidic residues" evidence="3">
    <location>
        <begin position="436"/>
        <end position="445"/>
    </location>
</feature>
<dbReference type="FunFam" id="3.30.1370.100:FF:000001">
    <property type="entry name" value="Mismatch repair endonuclease pms1, putative"/>
    <property type="match status" value="1"/>
</dbReference>
<protein>
    <submittedName>
        <fullName evidence="7">Mismatch repair endonuclease PMS2</fullName>
    </submittedName>
</protein>
<dbReference type="InterPro" id="IPR042121">
    <property type="entry name" value="MutL_C_regsub"/>
</dbReference>
<dbReference type="Pfam" id="PF01119">
    <property type="entry name" value="DNA_mis_repair"/>
    <property type="match status" value="1"/>
</dbReference>
<feature type="transmembrane region" description="Helical" evidence="4">
    <location>
        <begin position="1304"/>
        <end position="1324"/>
    </location>
</feature>
<evidence type="ECO:0000256" key="4">
    <source>
        <dbReference type="SAM" id="Phobius"/>
    </source>
</evidence>
<feature type="compositionally biased region" description="Basic and acidic residues" evidence="3">
    <location>
        <begin position="336"/>
        <end position="354"/>
    </location>
</feature>
<dbReference type="GO" id="GO:0005524">
    <property type="term" value="F:ATP binding"/>
    <property type="evidence" value="ECO:0007669"/>
    <property type="project" value="InterPro"/>
</dbReference>
<dbReference type="NCBIfam" id="TIGR00585">
    <property type="entry name" value="mutl"/>
    <property type="match status" value="1"/>
</dbReference>
<dbReference type="InterPro" id="IPR037198">
    <property type="entry name" value="MutL_C_sf"/>
</dbReference>
<organism evidence="7">
    <name type="scientific">Aegilops tauschii</name>
    <name type="common">Tausch's goatgrass</name>
    <name type="synonym">Aegilops squarrosa</name>
    <dbReference type="NCBI Taxonomy" id="37682"/>
    <lineage>
        <taxon>Eukaryota</taxon>
        <taxon>Viridiplantae</taxon>
        <taxon>Streptophyta</taxon>
        <taxon>Embryophyta</taxon>
        <taxon>Tracheophyta</taxon>
        <taxon>Spermatophyta</taxon>
        <taxon>Magnoliopsida</taxon>
        <taxon>Liliopsida</taxon>
        <taxon>Poales</taxon>
        <taxon>Poaceae</taxon>
        <taxon>BOP clade</taxon>
        <taxon>Pooideae</taxon>
        <taxon>Triticodae</taxon>
        <taxon>Triticeae</taxon>
        <taxon>Triticinae</taxon>
        <taxon>Aegilops</taxon>
    </lineage>
</organism>
<evidence type="ECO:0000256" key="3">
    <source>
        <dbReference type="SAM" id="MobiDB-lite"/>
    </source>
</evidence>
<dbReference type="Gene3D" id="3.30.1370.100">
    <property type="entry name" value="MutL, C-terminal domain, regulatory subdomain"/>
    <property type="match status" value="1"/>
</dbReference>
<dbReference type="EnsemblPlants" id="EMT21505">
    <property type="protein sequence ID" value="EMT21505"/>
    <property type="gene ID" value="F775_09184"/>
</dbReference>
<sequence length="1379" mass="152225">MGGASPAIKPIGKSVVHRICSGQVIFDLSSAVKELVENSLDAGATTVEVGLKAYGEEWFKALALKHHTSKISDFSDLNSVVTFGFRGEALSSLCALGKLTVETRTKDELVGTHLEFEHSGVVISERKIARQVGTTVTIEKLFSTLPVRGKEFSRNIRKEYGKVISLLHAYALIAKGVRLLCTNTVGKNSKMVVVKTQGSSSLKDNIITVFGLNTFKCLEPFNLALSEGCQVEGFLSKPGPGTGRNSGDRQFFYVNGRPVDMPKVTKLVNELYRSSNSRQYPVAVLNFCIPTTSYDVNVAPDKRKIFFSSEHTILLSLREAIENLYSPQQCSFSINHIEDPEKVNHTEDPVKEDDPMIDEPIKSTYLMDKENVSSPENDNCKEDTDSDDQDPLKDQKVSSSATRAATGAASRDMSPLPRSPDTEVDRSPWFSALRYEQPKRPRADFKNNPVRENNVRTGLAAQSSPSTIVQSSLMNFLSLNKRKHEDSCNLITEAPVLRRGTCSGQVRRTSLEANAPGISDANSLQQISLWDHSPQPFVPKRTEVSLQHSEPPNVGSPGTEAPVLRRGTCSGQVRRTSLEANAPGISDANSLQQISLWDHSPQPFVPKRTEVSLQHSEPPNVGSPGTEAPVLRRGTCSGQVRRTSLEANAPGISDANSLQQISLWDHSPQPFVPKRTEVSLQHSEPPNVGSPGTEAPVLRRGTCSGQVRRTSLEANAPGISDANSLQQISLWDHSPQPFVPKRTEVPLKHSEPPNVGSPSTEAHLLNPCDVHSTEFDADEQNGRRLSNFGAPDQCLKDTEPPNTPSNITLLDGHDNDTSVCSTSVSYSVQFTIDKLRRRRKRGFIVSHENRVHCSEKTARCYKAATLDNYVPNDDEGKSNYLAAATNELDRFFSKDNFGEMKVVGQFNLGFIIGKLEQDLFIVDQHAADEKYNFESLSQSTTLNIQPLLQPLRLELSPEEEVIVSMHMNTIRKNGFVLAEDLHASPGSHYLLKAVPFSKNITFGVQDVKELICMLSDSQGDCSIISSYKMDKTDSVCPSRVRAMFASRACRMSTMIGDPLTKTEMKKILKNLTGLRSPWNCPHGRPTMRHLADLTSIRFKGRKSIDAHEDFIGNSLGSREYGRIWGDVLTIVQVTGGRVACFPLLRRARLEYRFPSLKHWLVRKRRDQETEEATGALPLRSLAATSSSTKKPGFLPPADAAAICLLSGGPRAMGARWILARVGGRALFLVIFFSFARVCVLKTRRWWLPEDGIEVSSPSPCSGGASSIVGGRVEVCLRRIYRWWICSDLVVIRLHSYVFGLDPFYLHYSLSAAVAVLVCWSYGALARRLPGFVPDSNDGGVMTATRLRLASVLVVVARWSTNLDVFFISSIRCTAMIEDE</sequence>
<keyword evidence="4" id="KW-1133">Transmembrane helix</keyword>
<keyword evidence="4" id="KW-0472">Membrane</keyword>
<dbReference type="InterPro" id="IPR020568">
    <property type="entry name" value="Ribosomal_Su5_D2-typ_SF"/>
</dbReference>
<dbReference type="CDD" id="cd03484">
    <property type="entry name" value="MutL_Trans_hPMS_2_like"/>
    <property type="match status" value="1"/>
</dbReference>
<accession>M8B9K2</accession>
<dbReference type="PANTHER" id="PTHR10073:SF52">
    <property type="entry name" value="MISMATCH REPAIR ENDONUCLEASE PMS2"/>
    <property type="match status" value="1"/>
</dbReference>